<reference evidence="1" key="1">
    <citation type="submission" date="2021-03" db="EMBL/GenBank/DDBJ databases">
        <title>Draft genome sequence of rust myrtle Austropuccinia psidii MF-1, a brazilian biotype.</title>
        <authorList>
            <person name="Quecine M.C."/>
            <person name="Pachon D.M.R."/>
            <person name="Bonatelli M.L."/>
            <person name="Correr F.H."/>
            <person name="Franceschini L.M."/>
            <person name="Leite T.F."/>
            <person name="Margarido G.R.A."/>
            <person name="Almeida C.A."/>
            <person name="Ferrarezi J.A."/>
            <person name="Labate C.A."/>
        </authorList>
    </citation>
    <scope>NUCLEOTIDE SEQUENCE</scope>
    <source>
        <strain evidence="1">MF-1</strain>
    </source>
</reference>
<name>A0A9Q3KAY7_9BASI</name>
<organism evidence="1 2">
    <name type="scientific">Austropuccinia psidii MF-1</name>
    <dbReference type="NCBI Taxonomy" id="1389203"/>
    <lineage>
        <taxon>Eukaryota</taxon>
        <taxon>Fungi</taxon>
        <taxon>Dikarya</taxon>
        <taxon>Basidiomycota</taxon>
        <taxon>Pucciniomycotina</taxon>
        <taxon>Pucciniomycetes</taxon>
        <taxon>Pucciniales</taxon>
        <taxon>Sphaerophragmiaceae</taxon>
        <taxon>Austropuccinia</taxon>
    </lineage>
</organism>
<evidence type="ECO:0000313" key="1">
    <source>
        <dbReference type="EMBL" id="MBW0576482.1"/>
    </source>
</evidence>
<accession>A0A9Q3KAY7</accession>
<dbReference type="Proteomes" id="UP000765509">
    <property type="component" value="Unassembled WGS sequence"/>
</dbReference>
<keyword evidence="2" id="KW-1185">Reference proteome</keyword>
<comment type="caution">
    <text evidence="1">The sequence shown here is derived from an EMBL/GenBank/DDBJ whole genome shotgun (WGS) entry which is preliminary data.</text>
</comment>
<evidence type="ECO:0000313" key="2">
    <source>
        <dbReference type="Proteomes" id="UP000765509"/>
    </source>
</evidence>
<gene>
    <name evidence="1" type="ORF">O181_116197</name>
</gene>
<sequence length="193" mass="22100">MPRQWNCRNDEARVRDYKIREARRACAQDRDDAQIEYLTRIRRQESQQEYEVASSVARGLNMPPIPAPSSSGRYMSKPELQAARDSAIQAEAFQRHRATSLQSNLSQARALTGYLTRANQELLEEANTQRNRAALYRAIASRPATRLHTSAIVLPTQAPIVTASYDLSPYDSLFLDSEIERLREELALMYNQR</sequence>
<protein>
    <submittedName>
        <fullName evidence="1">Uncharacterized protein</fullName>
    </submittedName>
</protein>
<dbReference type="AlphaFoldDB" id="A0A9Q3KAY7"/>
<dbReference type="EMBL" id="AVOT02098490">
    <property type="protein sequence ID" value="MBW0576482.1"/>
    <property type="molecule type" value="Genomic_DNA"/>
</dbReference>
<proteinExistence type="predicted"/>